<feature type="transmembrane region" description="Helical" evidence="1">
    <location>
        <begin position="162"/>
        <end position="183"/>
    </location>
</feature>
<dbReference type="Pfam" id="PF19545">
    <property type="entry name" value="DUF6069"/>
    <property type="match status" value="1"/>
</dbReference>
<dbReference type="AlphaFoldDB" id="A0A660CC76"/>
<proteinExistence type="predicted"/>
<keyword evidence="3" id="KW-1185">Reference proteome</keyword>
<feature type="transmembrane region" description="Helical" evidence="1">
    <location>
        <begin position="135"/>
        <end position="156"/>
    </location>
</feature>
<evidence type="ECO:0000313" key="3">
    <source>
        <dbReference type="Proteomes" id="UP000317303"/>
    </source>
</evidence>
<protein>
    <submittedName>
        <fullName evidence="2">Uncharacterized protein</fullName>
    </submittedName>
</protein>
<reference evidence="2 3" key="1">
    <citation type="submission" date="2019-07" db="EMBL/GenBank/DDBJ databases">
        <title>R&amp;d 2014.</title>
        <authorList>
            <person name="Klenk H.-P."/>
        </authorList>
    </citation>
    <scope>NUCLEOTIDE SEQUENCE [LARGE SCALE GENOMIC DNA]</scope>
    <source>
        <strain evidence="2 3">DSM 43194</strain>
    </source>
</reference>
<organism evidence="2 3">
    <name type="scientific">Prauserella rugosa</name>
    <dbReference type="NCBI Taxonomy" id="43354"/>
    <lineage>
        <taxon>Bacteria</taxon>
        <taxon>Bacillati</taxon>
        <taxon>Actinomycetota</taxon>
        <taxon>Actinomycetes</taxon>
        <taxon>Pseudonocardiales</taxon>
        <taxon>Pseudonocardiaceae</taxon>
        <taxon>Prauserella</taxon>
    </lineage>
</organism>
<comment type="caution">
    <text evidence="2">The sequence shown here is derived from an EMBL/GenBank/DDBJ whole genome shotgun (WGS) entry which is preliminary data.</text>
</comment>
<feature type="transmembrane region" description="Helical" evidence="1">
    <location>
        <begin position="105"/>
        <end position="128"/>
    </location>
</feature>
<keyword evidence="1" id="KW-1133">Transmembrane helix</keyword>
<gene>
    <name evidence="2" type="ORF">JD82_01176</name>
</gene>
<evidence type="ECO:0000313" key="2">
    <source>
        <dbReference type="EMBL" id="TWH19353.1"/>
    </source>
</evidence>
<dbReference type="Proteomes" id="UP000317303">
    <property type="component" value="Unassembled WGS sequence"/>
</dbReference>
<accession>A0A660CC76</accession>
<name>A0A660CC76_9PSEU</name>
<dbReference type="EMBL" id="VLJV01000001">
    <property type="protein sequence ID" value="TWH19353.1"/>
    <property type="molecule type" value="Genomic_DNA"/>
</dbReference>
<keyword evidence="1" id="KW-0812">Transmembrane</keyword>
<keyword evidence="1" id="KW-0472">Membrane</keyword>
<evidence type="ECO:0000256" key="1">
    <source>
        <dbReference type="SAM" id="Phobius"/>
    </source>
</evidence>
<sequence length="190" mass="19491">MSPASSCRAPAGAGLPLVTVSSYYGSDGYDSYGDRGEYGDHGGRRRVTSSRPRVNAGTLWAGGAATALVAALVGVVATLVVTGVFDIPVIAPANAEGAVDYIGAVWLAGFGVVGSFLATALAHLLMLVAPRPMAFLGWIVGLVTVVFVVWPFTIAVELEVQIASALVYIVMGIAIGSLVSGMATRAIEEY</sequence>
<dbReference type="InterPro" id="IPR045713">
    <property type="entry name" value="DUF6069"/>
</dbReference>
<feature type="transmembrane region" description="Helical" evidence="1">
    <location>
        <begin position="59"/>
        <end position="85"/>
    </location>
</feature>